<evidence type="ECO:0000313" key="2">
    <source>
        <dbReference type="EMBL" id="MDT0633624.1"/>
    </source>
</evidence>
<name>A0ABU3BWF3_9GAMM</name>
<dbReference type="InterPro" id="IPR037401">
    <property type="entry name" value="SnoaL-like"/>
</dbReference>
<reference evidence="2 3" key="1">
    <citation type="submission" date="2023-09" db="EMBL/GenBank/DDBJ databases">
        <authorList>
            <person name="Rey-Velasco X."/>
        </authorList>
    </citation>
    <scope>NUCLEOTIDE SEQUENCE [LARGE SCALE GENOMIC DNA]</scope>
    <source>
        <strain evidence="2 3">W335</strain>
    </source>
</reference>
<evidence type="ECO:0000313" key="3">
    <source>
        <dbReference type="Proteomes" id="UP001251857"/>
    </source>
</evidence>
<dbReference type="RefSeq" id="WP_311651334.1">
    <property type="nucleotide sequence ID" value="NZ_JAVRIB010000001.1"/>
</dbReference>
<dbReference type="Pfam" id="PF12680">
    <property type="entry name" value="SnoaL_2"/>
    <property type="match status" value="1"/>
</dbReference>
<dbReference type="Proteomes" id="UP001251857">
    <property type="component" value="Unassembled WGS sequence"/>
</dbReference>
<accession>A0ABU3BWF3</accession>
<protein>
    <submittedName>
        <fullName evidence="2">Nuclear transport factor 2 family protein</fullName>
    </submittedName>
</protein>
<proteinExistence type="predicted"/>
<comment type="caution">
    <text evidence="2">The sequence shown here is derived from an EMBL/GenBank/DDBJ whole genome shotgun (WGS) entry which is preliminary data.</text>
</comment>
<dbReference type="EMBL" id="JAVRIB010000001">
    <property type="protein sequence ID" value="MDT0633624.1"/>
    <property type="molecule type" value="Genomic_DNA"/>
</dbReference>
<dbReference type="SUPFAM" id="SSF54427">
    <property type="entry name" value="NTF2-like"/>
    <property type="match status" value="1"/>
</dbReference>
<organism evidence="2 3">
    <name type="scientific">Spectribacter hydrogenoxidans</name>
    <dbReference type="NCBI Taxonomy" id="3075608"/>
    <lineage>
        <taxon>Bacteria</taxon>
        <taxon>Pseudomonadati</taxon>
        <taxon>Pseudomonadota</taxon>
        <taxon>Gammaproteobacteria</taxon>
        <taxon>Salinisphaerales</taxon>
        <taxon>Salinisphaeraceae</taxon>
        <taxon>Spectribacter</taxon>
    </lineage>
</organism>
<dbReference type="Gene3D" id="3.10.450.50">
    <property type="match status" value="1"/>
</dbReference>
<feature type="domain" description="SnoaL-like" evidence="1">
    <location>
        <begin position="9"/>
        <end position="104"/>
    </location>
</feature>
<gene>
    <name evidence="2" type="ORF">RM532_01495</name>
</gene>
<keyword evidence="3" id="KW-1185">Reference proteome</keyword>
<sequence>MAGIDTLAHWHQLVAARDASGLDALLADDVVFHSPVVHTTQAGRARTLPYLAAAFHVFFNDSFRYVREIRGERDAMLEFSVTIDDIEVNGVDIIRWNEDGRIVDFKVMLRPLKAIHLIHEQMGAMLQQGEPRA</sequence>
<evidence type="ECO:0000259" key="1">
    <source>
        <dbReference type="Pfam" id="PF12680"/>
    </source>
</evidence>
<dbReference type="InterPro" id="IPR032710">
    <property type="entry name" value="NTF2-like_dom_sf"/>
</dbReference>